<comment type="caution">
    <text evidence="1">The sequence shown here is derived from an EMBL/GenBank/DDBJ whole genome shotgun (WGS) entry which is preliminary data.</text>
</comment>
<dbReference type="Proteomes" id="UP000663848">
    <property type="component" value="Unassembled WGS sequence"/>
</dbReference>
<evidence type="ECO:0000313" key="1">
    <source>
        <dbReference type="EMBL" id="CAF4931446.1"/>
    </source>
</evidence>
<sequence length="96" mass="11187">MSIRDDNDSHLEVSEEGEVAEMTLVEHLVSKIWKSWDRITNVYLIATGGDYIEGSYYRQACVALYSNEICLNQFTNNEKILYIYIQLKHRVITLNP</sequence>
<feature type="non-terminal residue" evidence="1">
    <location>
        <position position="1"/>
    </location>
</feature>
<dbReference type="EMBL" id="CAJOBR010020638">
    <property type="protein sequence ID" value="CAF4931446.1"/>
    <property type="molecule type" value="Genomic_DNA"/>
</dbReference>
<protein>
    <submittedName>
        <fullName evidence="1">Uncharacterized protein</fullName>
    </submittedName>
</protein>
<name>A0A821WQF2_9BILA</name>
<evidence type="ECO:0000313" key="2">
    <source>
        <dbReference type="Proteomes" id="UP000663848"/>
    </source>
</evidence>
<organism evidence="1 2">
    <name type="scientific">Rotaria socialis</name>
    <dbReference type="NCBI Taxonomy" id="392032"/>
    <lineage>
        <taxon>Eukaryota</taxon>
        <taxon>Metazoa</taxon>
        <taxon>Spiralia</taxon>
        <taxon>Gnathifera</taxon>
        <taxon>Rotifera</taxon>
        <taxon>Eurotatoria</taxon>
        <taxon>Bdelloidea</taxon>
        <taxon>Philodinida</taxon>
        <taxon>Philodinidae</taxon>
        <taxon>Rotaria</taxon>
    </lineage>
</organism>
<accession>A0A821WQF2</accession>
<gene>
    <name evidence="1" type="ORF">QYT958_LOCUS32052</name>
</gene>
<dbReference type="AlphaFoldDB" id="A0A821WQF2"/>
<proteinExistence type="predicted"/>
<reference evidence="1" key="1">
    <citation type="submission" date="2021-02" db="EMBL/GenBank/DDBJ databases">
        <authorList>
            <person name="Nowell W R."/>
        </authorList>
    </citation>
    <scope>NUCLEOTIDE SEQUENCE</scope>
</reference>